<dbReference type="EMBL" id="DVFV01000104">
    <property type="protein sequence ID" value="HIQ91182.1"/>
    <property type="molecule type" value="Genomic_DNA"/>
</dbReference>
<dbReference type="InterPro" id="IPR036086">
    <property type="entry name" value="ParB/Sulfiredoxin_sf"/>
</dbReference>
<accession>A0A9D0ZTD6</accession>
<name>A0A9D0ZTD6_9FIRM</name>
<dbReference type="GO" id="GO:0007059">
    <property type="term" value="P:chromosome segregation"/>
    <property type="evidence" value="ECO:0007669"/>
    <property type="project" value="TreeGrafter"/>
</dbReference>
<proteinExistence type="inferred from homology"/>
<dbReference type="InterPro" id="IPR050336">
    <property type="entry name" value="Chromosome_partition/occlusion"/>
</dbReference>
<reference evidence="3" key="1">
    <citation type="submission" date="2020-10" db="EMBL/GenBank/DDBJ databases">
        <authorList>
            <person name="Gilroy R."/>
        </authorList>
    </citation>
    <scope>NUCLEOTIDE SEQUENCE</scope>
    <source>
        <strain evidence="3">CHK147-3167</strain>
    </source>
</reference>
<dbReference type="PANTHER" id="PTHR33375:SF1">
    <property type="entry name" value="CHROMOSOME-PARTITIONING PROTEIN PARB-RELATED"/>
    <property type="match status" value="1"/>
</dbReference>
<sequence>MKKNDLVERLNKLDDLFSTEEERIYNNAQKIVDVNLSEIDSFENHPFKVNDNDELFEMADSIRESGVLVPAIIRPKNGRYEMISGHRRKRASEIAGKTTMPCIIRELTDDEATIIMVDSNMQREKILPSERAFAYKMKLEAIKHQGKKDILTLRPVVDKFSSAELVGKEFGESGRQVQRYIRLTELIPSILKFVDNNVLGNTPSIALRPAVEISN</sequence>
<gene>
    <name evidence="3" type="ORF">IAB27_06130</name>
</gene>
<comment type="caution">
    <text evidence="3">The sequence shown here is derived from an EMBL/GenBank/DDBJ whole genome shotgun (WGS) entry which is preliminary data.</text>
</comment>
<feature type="domain" description="ParB-like N-terminal" evidence="2">
    <location>
        <begin position="32"/>
        <end position="121"/>
    </location>
</feature>
<dbReference type="NCBIfam" id="TIGR00180">
    <property type="entry name" value="parB_part"/>
    <property type="match status" value="1"/>
</dbReference>
<dbReference type="Gene3D" id="3.90.1530.30">
    <property type="match status" value="1"/>
</dbReference>
<dbReference type="InterPro" id="IPR004437">
    <property type="entry name" value="ParB/RepB/Spo0J"/>
</dbReference>
<evidence type="ECO:0000259" key="2">
    <source>
        <dbReference type="SMART" id="SM00470"/>
    </source>
</evidence>
<dbReference type="Gene3D" id="1.10.10.2830">
    <property type="match status" value="1"/>
</dbReference>
<dbReference type="Pfam" id="PF02195">
    <property type="entry name" value="ParB_N"/>
    <property type="match status" value="1"/>
</dbReference>
<evidence type="ECO:0000256" key="1">
    <source>
        <dbReference type="ARBA" id="ARBA00006295"/>
    </source>
</evidence>
<dbReference type="InterPro" id="IPR003115">
    <property type="entry name" value="ParB_N"/>
</dbReference>
<dbReference type="PANTHER" id="PTHR33375">
    <property type="entry name" value="CHROMOSOME-PARTITIONING PROTEIN PARB-RELATED"/>
    <property type="match status" value="1"/>
</dbReference>
<dbReference type="Proteomes" id="UP000886786">
    <property type="component" value="Unassembled WGS sequence"/>
</dbReference>
<dbReference type="GO" id="GO:0005694">
    <property type="term" value="C:chromosome"/>
    <property type="evidence" value="ECO:0007669"/>
    <property type="project" value="TreeGrafter"/>
</dbReference>
<dbReference type="AlphaFoldDB" id="A0A9D0ZTD6"/>
<comment type="similarity">
    <text evidence="1">Belongs to the ParB family.</text>
</comment>
<evidence type="ECO:0000313" key="3">
    <source>
        <dbReference type="EMBL" id="HIQ91182.1"/>
    </source>
</evidence>
<dbReference type="SMART" id="SM00470">
    <property type="entry name" value="ParB"/>
    <property type="match status" value="1"/>
</dbReference>
<dbReference type="GO" id="GO:0003677">
    <property type="term" value="F:DNA binding"/>
    <property type="evidence" value="ECO:0007669"/>
    <property type="project" value="InterPro"/>
</dbReference>
<dbReference type="SUPFAM" id="SSF110849">
    <property type="entry name" value="ParB/Sulfiredoxin"/>
    <property type="match status" value="1"/>
</dbReference>
<protein>
    <submittedName>
        <fullName evidence="3">ParB/RepB/Spo0J family partition protein</fullName>
    </submittedName>
</protein>
<organism evidence="3 4">
    <name type="scientific">Candidatus Coprosoma intestinipullorum</name>
    <dbReference type="NCBI Taxonomy" id="2840752"/>
    <lineage>
        <taxon>Bacteria</taxon>
        <taxon>Bacillati</taxon>
        <taxon>Bacillota</taxon>
        <taxon>Bacillota incertae sedis</taxon>
        <taxon>Candidatus Coprosoma</taxon>
    </lineage>
</organism>
<dbReference type="SUPFAM" id="SSF109709">
    <property type="entry name" value="KorB DNA-binding domain-like"/>
    <property type="match status" value="1"/>
</dbReference>
<evidence type="ECO:0000313" key="4">
    <source>
        <dbReference type="Proteomes" id="UP000886786"/>
    </source>
</evidence>
<dbReference type="CDD" id="cd16407">
    <property type="entry name" value="ParB_N_like"/>
    <property type="match status" value="1"/>
</dbReference>
<reference evidence="3" key="2">
    <citation type="journal article" date="2021" name="PeerJ">
        <title>Extensive microbial diversity within the chicken gut microbiome revealed by metagenomics and culture.</title>
        <authorList>
            <person name="Gilroy R."/>
            <person name="Ravi A."/>
            <person name="Getino M."/>
            <person name="Pursley I."/>
            <person name="Horton D.L."/>
            <person name="Alikhan N.F."/>
            <person name="Baker D."/>
            <person name="Gharbi K."/>
            <person name="Hall N."/>
            <person name="Watson M."/>
            <person name="Adriaenssens E.M."/>
            <person name="Foster-Nyarko E."/>
            <person name="Jarju S."/>
            <person name="Secka A."/>
            <person name="Antonio M."/>
            <person name="Oren A."/>
            <person name="Chaudhuri R.R."/>
            <person name="La Ragione R."/>
            <person name="Hildebrand F."/>
            <person name="Pallen M.J."/>
        </authorList>
    </citation>
    <scope>NUCLEOTIDE SEQUENCE</scope>
    <source>
        <strain evidence="3">CHK147-3167</strain>
    </source>
</reference>